<keyword evidence="4 10" id="KW-0004">4Fe-4S</keyword>
<reference evidence="12 13" key="1">
    <citation type="submission" date="2019-07" db="EMBL/GenBank/DDBJ databases">
        <title>Whole genome shotgun sequence of Oceanithermus desulfurans NBRC 100063.</title>
        <authorList>
            <person name="Hosoyama A."/>
            <person name="Uohara A."/>
            <person name="Ohji S."/>
            <person name="Ichikawa N."/>
        </authorList>
    </citation>
    <scope>NUCLEOTIDE SEQUENCE [LARGE SCALE GENOMIC DNA]</scope>
    <source>
        <strain evidence="12 13">NBRC 100063</strain>
    </source>
</reference>
<dbReference type="GO" id="GO:0003941">
    <property type="term" value="F:L-serine ammonia-lyase activity"/>
    <property type="evidence" value="ECO:0007669"/>
    <property type="project" value="UniProtKB-UniRule"/>
</dbReference>
<sequence>MGLLDMIGPVMVGPSSSHTAGAARLAWLARQLMEAPPKQVRFGLHGSFAKTGKGHGTHLALAGGMLGYAPDDARLKDALERAAEAGMTIAFEAVELGDVHPNTVRITMENDEERHEVLGSSIGGGAVRIWRVDGLDAYLSGESPALLVRHVDTPGVIARVARVLADDEINIARIVSGRDHKGGEALMSLEVDHPLSDVALAYLAHLSYVHWVKALPPLGG</sequence>
<evidence type="ECO:0000256" key="7">
    <source>
        <dbReference type="ARBA" id="ARBA00023014"/>
    </source>
</evidence>
<comment type="catalytic activity">
    <reaction evidence="9 10">
        <text>L-serine = pyruvate + NH4(+)</text>
        <dbReference type="Rhea" id="RHEA:19169"/>
        <dbReference type="ChEBI" id="CHEBI:15361"/>
        <dbReference type="ChEBI" id="CHEBI:28938"/>
        <dbReference type="ChEBI" id="CHEBI:33384"/>
        <dbReference type="EC" id="4.3.1.17"/>
    </reaction>
</comment>
<dbReference type="PIRSF" id="PIRSF036692">
    <property type="entry name" value="SDH_B"/>
    <property type="match status" value="1"/>
</dbReference>
<evidence type="ECO:0000256" key="6">
    <source>
        <dbReference type="ARBA" id="ARBA00023004"/>
    </source>
</evidence>
<evidence type="ECO:0000256" key="1">
    <source>
        <dbReference type="ARBA" id="ARBA00001966"/>
    </source>
</evidence>
<dbReference type="EMBL" id="BJXN01000014">
    <property type="protein sequence ID" value="GEM90471.1"/>
    <property type="molecule type" value="Genomic_DNA"/>
</dbReference>
<evidence type="ECO:0000256" key="3">
    <source>
        <dbReference type="ARBA" id="ARBA00022432"/>
    </source>
</evidence>
<evidence type="ECO:0000313" key="13">
    <source>
        <dbReference type="Proteomes" id="UP000321827"/>
    </source>
</evidence>
<dbReference type="AlphaFoldDB" id="A0A511RLC7"/>
<dbReference type="InterPro" id="IPR004643">
    <property type="entry name" value="Fe-S_L-Ser_bsu"/>
</dbReference>
<dbReference type="Pfam" id="PF03315">
    <property type="entry name" value="SDH_beta"/>
    <property type="match status" value="1"/>
</dbReference>
<comment type="caution">
    <text evidence="12">The sequence shown here is derived from an EMBL/GenBank/DDBJ whole genome shotgun (WGS) entry which is preliminary data.</text>
</comment>
<dbReference type="GO" id="GO:0006094">
    <property type="term" value="P:gluconeogenesis"/>
    <property type="evidence" value="ECO:0007669"/>
    <property type="project" value="UniProtKB-KW"/>
</dbReference>
<comment type="cofactor">
    <cofactor evidence="1 10">
        <name>[4Fe-4S] cluster</name>
        <dbReference type="ChEBI" id="CHEBI:49883"/>
    </cofactor>
</comment>
<dbReference type="InterPro" id="IPR045865">
    <property type="entry name" value="ACT-like_dom_sf"/>
</dbReference>
<evidence type="ECO:0000259" key="11">
    <source>
        <dbReference type="PROSITE" id="PS51671"/>
    </source>
</evidence>
<feature type="domain" description="ACT" evidence="11">
    <location>
        <begin position="145"/>
        <end position="217"/>
    </location>
</feature>
<dbReference type="PROSITE" id="PS51671">
    <property type="entry name" value="ACT"/>
    <property type="match status" value="1"/>
</dbReference>
<dbReference type="SUPFAM" id="SSF143548">
    <property type="entry name" value="Serine metabolism enzymes domain"/>
    <property type="match status" value="1"/>
</dbReference>
<evidence type="ECO:0000256" key="5">
    <source>
        <dbReference type="ARBA" id="ARBA00022723"/>
    </source>
</evidence>
<dbReference type="SUPFAM" id="SSF55021">
    <property type="entry name" value="ACT-like"/>
    <property type="match status" value="1"/>
</dbReference>
<gene>
    <name evidence="12" type="ORF">ODE01S_19050</name>
</gene>
<dbReference type="NCBIfam" id="TIGR00719">
    <property type="entry name" value="sda_beta"/>
    <property type="match status" value="1"/>
</dbReference>
<dbReference type="PANTHER" id="PTHR30182">
    <property type="entry name" value="L-SERINE DEHYDRATASE"/>
    <property type="match status" value="1"/>
</dbReference>
<dbReference type="Proteomes" id="UP000321827">
    <property type="component" value="Unassembled WGS sequence"/>
</dbReference>
<proteinExistence type="inferred from homology"/>
<evidence type="ECO:0000256" key="8">
    <source>
        <dbReference type="ARBA" id="ARBA00023239"/>
    </source>
</evidence>
<keyword evidence="7 10" id="KW-0411">Iron-sulfur</keyword>
<keyword evidence="6 10" id="KW-0408">Iron</keyword>
<protein>
    <recommendedName>
        <fullName evidence="10">L-serine dehydratase</fullName>
        <ecNumber evidence="10">4.3.1.17</ecNumber>
    </recommendedName>
</protein>
<evidence type="ECO:0000256" key="2">
    <source>
        <dbReference type="ARBA" id="ARBA00008636"/>
    </source>
</evidence>
<dbReference type="InterPro" id="IPR002912">
    <property type="entry name" value="ACT_dom"/>
</dbReference>
<dbReference type="PANTHER" id="PTHR30182:SF12">
    <property type="entry name" value="L-SERINE DEHYDRATASE, BETA CHAIN-RELATED"/>
    <property type="match status" value="1"/>
</dbReference>
<dbReference type="EC" id="4.3.1.17" evidence="10"/>
<dbReference type="RefSeq" id="WP_183677525.1">
    <property type="nucleotide sequence ID" value="NZ_BJXN01000014.1"/>
</dbReference>
<dbReference type="InterPro" id="IPR005131">
    <property type="entry name" value="Ser_deHydtase_bsu"/>
</dbReference>
<dbReference type="InterPro" id="IPR029009">
    <property type="entry name" value="ASB_dom_sf"/>
</dbReference>
<dbReference type="GO" id="GO:0046872">
    <property type="term" value="F:metal ion binding"/>
    <property type="evidence" value="ECO:0007669"/>
    <property type="project" value="UniProtKB-KW"/>
</dbReference>
<dbReference type="InterPro" id="IPR051318">
    <property type="entry name" value="Fe-S_L-Ser"/>
</dbReference>
<dbReference type="Pfam" id="PF01842">
    <property type="entry name" value="ACT"/>
    <property type="match status" value="1"/>
</dbReference>
<dbReference type="GO" id="GO:0051539">
    <property type="term" value="F:4 iron, 4 sulfur cluster binding"/>
    <property type="evidence" value="ECO:0007669"/>
    <property type="project" value="UniProtKB-UniRule"/>
</dbReference>
<evidence type="ECO:0000256" key="4">
    <source>
        <dbReference type="ARBA" id="ARBA00022485"/>
    </source>
</evidence>
<dbReference type="CDD" id="cd04903">
    <property type="entry name" value="ACT_LSD"/>
    <property type="match status" value="1"/>
</dbReference>
<dbReference type="Gene3D" id="3.30.70.260">
    <property type="match status" value="1"/>
</dbReference>
<evidence type="ECO:0000256" key="9">
    <source>
        <dbReference type="ARBA" id="ARBA00049406"/>
    </source>
</evidence>
<organism evidence="12 13">
    <name type="scientific">Oceanithermus desulfurans NBRC 100063</name>
    <dbReference type="NCBI Taxonomy" id="1227550"/>
    <lineage>
        <taxon>Bacteria</taxon>
        <taxon>Thermotogati</taxon>
        <taxon>Deinococcota</taxon>
        <taxon>Deinococci</taxon>
        <taxon>Thermales</taxon>
        <taxon>Thermaceae</taxon>
        <taxon>Oceanithermus</taxon>
    </lineage>
</organism>
<keyword evidence="3 10" id="KW-0312">Gluconeogenesis</keyword>
<name>A0A511RLC7_9DEIN</name>
<dbReference type="Gene3D" id="3.30.1330.90">
    <property type="entry name" value="D-3-phosphoglycerate dehydrogenase, domain 3"/>
    <property type="match status" value="1"/>
</dbReference>
<accession>A0A511RLC7</accession>
<evidence type="ECO:0000313" key="12">
    <source>
        <dbReference type="EMBL" id="GEM90471.1"/>
    </source>
</evidence>
<evidence type="ECO:0000256" key="10">
    <source>
        <dbReference type="RuleBase" id="RU366059"/>
    </source>
</evidence>
<keyword evidence="5 10" id="KW-0479">Metal-binding</keyword>
<keyword evidence="8 10" id="KW-0456">Lyase</keyword>
<comment type="similarity">
    <text evidence="2 10">Belongs to the iron-sulfur dependent L-serine dehydratase family.</text>
</comment>